<gene>
    <name evidence="1" type="ORF">AB675_2362</name>
</gene>
<reference evidence="1 2" key="1">
    <citation type="submission" date="2015-06" db="EMBL/GenBank/DDBJ databases">
        <title>Draft genome of the ant-associated black yeast Phialophora attae CBS 131958.</title>
        <authorList>
            <person name="Moreno L.F."/>
            <person name="Stielow B.J."/>
            <person name="de Hoog S."/>
            <person name="Vicente V.A."/>
            <person name="Weiss V.A."/>
            <person name="de Vries M."/>
            <person name="Cruz L.M."/>
            <person name="Souza E.M."/>
        </authorList>
    </citation>
    <scope>NUCLEOTIDE SEQUENCE [LARGE SCALE GENOMIC DNA]</scope>
    <source>
        <strain evidence="1 2">CBS 131958</strain>
    </source>
</reference>
<dbReference type="RefSeq" id="XP_018005297.1">
    <property type="nucleotide sequence ID" value="XM_018142328.1"/>
</dbReference>
<proteinExistence type="predicted"/>
<organism evidence="1 2">
    <name type="scientific">Cyphellophora attinorum</name>
    <dbReference type="NCBI Taxonomy" id="1664694"/>
    <lineage>
        <taxon>Eukaryota</taxon>
        <taxon>Fungi</taxon>
        <taxon>Dikarya</taxon>
        <taxon>Ascomycota</taxon>
        <taxon>Pezizomycotina</taxon>
        <taxon>Eurotiomycetes</taxon>
        <taxon>Chaetothyriomycetidae</taxon>
        <taxon>Chaetothyriales</taxon>
        <taxon>Cyphellophoraceae</taxon>
        <taxon>Cyphellophora</taxon>
    </lineage>
</organism>
<name>A0A0N1HGJ9_9EURO</name>
<dbReference type="AlphaFoldDB" id="A0A0N1HGJ9"/>
<keyword evidence="2" id="KW-1185">Reference proteome</keyword>
<protein>
    <submittedName>
        <fullName evidence="1">Uncharacterized protein</fullName>
    </submittedName>
</protein>
<dbReference type="EMBL" id="LFJN01000002">
    <property type="protein sequence ID" value="KPI45334.1"/>
    <property type="molecule type" value="Genomic_DNA"/>
</dbReference>
<evidence type="ECO:0000313" key="1">
    <source>
        <dbReference type="EMBL" id="KPI45334.1"/>
    </source>
</evidence>
<sequence>MPQAETIIPSAYRLWFSTLEPLMGISGFYFNHINPTYLLRTLNPSYNVLLPMAPETRLLLDTTTGLYAQNLFLQLILRAPDPMMWVSGRSGRGVCWSWTPS</sequence>
<comment type="caution">
    <text evidence="1">The sequence shown here is derived from an EMBL/GenBank/DDBJ whole genome shotgun (WGS) entry which is preliminary data.</text>
</comment>
<dbReference type="Proteomes" id="UP000038010">
    <property type="component" value="Unassembled WGS sequence"/>
</dbReference>
<accession>A0A0N1HGJ9</accession>
<evidence type="ECO:0000313" key="2">
    <source>
        <dbReference type="Proteomes" id="UP000038010"/>
    </source>
</evidence>
<dbReference type="GeneID" id="28734208"/>
<dbReference type="VEuPathDB" id="FungiDB:AB675_2362"/>
<dbReference type="OrthoDB" id="5313995at2759"/>